<gene>
    <name evidence="2" type="ORF">GCM10011354_27100</name>
</gene>
<dbReference type="Proteomes" id="UP000650511">
    <property type="component" value="Unassembled WGS sequence"/>
</dbReference>
<dbReference type="PANTHER" id="PTHR43283">
    <property type="entry name" value="BETA-LACTAMASE-RELATED"/>
    <property type="match status" value="1"/>
</dbReference>
<organism evidence="2 3">
    <name type="scientific">Egicoccus halophilus</name>
    <dbReference type="NCBI Taxonomy" id="1670830"/>
    <lineage>
        <taxon>Bacteria</taxon>
        <taxon>Bacillati</taxon>
        <taxon>Actinomycetota</taxon>
        <taxon>Nitriliruptoria</taxon>
        <taxon>Egicoccales</taxon>
        <taxon>Egicoccaceae</taxon>
        <taxon>Egicoccus</taxon>
    </lineage>
</organism>
<proteinExistence type="predicted"/>
<dbReference type="PANTHER" id="PTHR43283:SF15">
    <property type="entry name" value="CONSERVED PROTEIN"/>
    <property type="match status" value="1"/>
</dbReference>
<dbReference type="Gene3D" id="3.40.710.10">
    <property type="entry name" value="DD-peptidase/beta-lactamase superfamily"/>
    <property type="match status" value="1"/>
</dbReference>
<dbReference type="RefSeq" id="WP_130648984.1">
    <property type="nucleotide sequence ID" value="NZ_BMHA01000010.1"/>
</dbReference>
<keyword evidence="3" id="KW-1185">Reference proteome</keyword>
<dbReference type="Pfam" id="PF00144">
    <property type="entry name" value="Beta-lactamase"/>
    <property type="match status" value="1"/>
</dbReference>
<evidence type="ECO:0000313" key="3">
    <source>
        <dbReference type="Proteomes" id="UP000650511"/>
    </source>
</evidence>
<dbReference type="InterPro" id="IPR050789">
    <property type="entry name" value="Diverse_Enzym_Activities"/>
</dbReference>
<dbReference type="SUPFAM" id="SSF56601">
    <property type="entry name" value="beta-lactamase/transpeptidase-like"/>
    <property type="match status" value="1"/>
</dbReference>
<reference evidence="2" key="2">
    <citation type="submission" date="2020-09" db="EMBL/GenBank/DDBJ databases">
        <authorList>
            <person name="Sun Q."/>
            <person name="Zhou Y."/>
        </authorList>
    </citation>
    <scope>NUCLEOTIDE SEQUENCE</scope>
    <source>
        <strain evidence="2">CGMCC 1.14988</strain>
    </source>
</reference>
<dbReference type="InterPro" id="IPR012338">
    <property type="entry name" value="Beta-lactam/transpept-like"/>
</dbReference>
<dbReference type="EMBL" id="BMHA01000010">
    <property type="protein sequence ID" value="GGI08042.1"/>
    <property type="molecule type" value="Genomic_DNA"/>
</dbReference>
<sequence length="271" mass="28246">MADILAPADDWPVDTAGVGVTDAEATLELRGAVDTVLPFASVTKPLAAYAVLVAVQDGVVHLDEPAGPEGATVRHLLAHAAGLSFDGTGPTGAPGRRRMYSNVGYDLLGDLVAERVGTPFAEHLAHEVLDPLGMHDTVLDGSPAKDGRGTVVDLLAFCRELLAPTLLDSELAREATTVAFPGLDGVLPGHGRQQPNDWGLGFEIKDGKQPHWTGAQLSAASFGHFGQSGSFVIVDPEAGVGLASLADRPFGDWCREAWPTVQDAAVAAYGR</sequence>
<protein>
    <submittedName>
        <fullName evidence="2">Serine hydrolase</fullName>
    </submittedName>
</protein>
<dbReference type="AlphaFoldDB" id="A0A8J3A9Y7"/>
<dbReference type="GO" id="GO:0016787">
    <property type="term" value="F:hydrolase activity"/>
    <property type="evidence" value="ECO:0007669"/>
    <property type="project" value="UniProtKB-KW"/>
</dbReference>
<comment type="caution">
    <text evidence="2">The sequence shown here is derived from an EMBL/GenBank/DDBJ whole genome shotgun (WGS) entry which is preliminary data.</text>
</comment>
<dbReference type="InterPro" id="IPR001466">
    <property type="entry name" value="Beta-lactam-related"/>
</dbReference>
<reference evidence="2" key="1">
    <citation type="journal article" date="2014" name="Int. J. Syst. Evol. Microbiol.">
        <title>Complete genome sequence of Corynebacterium casei LMG S-19264T (=DSM 44701T), isolated from a smear-ripened cheese.</title>
        <authorList>
            <consortium name="US DOE Joint Genome Institute (JGI-PGF)"/>
            <person name="Walter F."/>
            <person name="Albersmeier A."/>
            <person name="Kalinowski J."/>
            <person name="Ruckert C."/>
        </authorList>
    </citation>
    <scope>NUCLEOTIDE SEQUENCE</scope>
    <source>
        <strain evidence="2">CGMCC 1.14988</strain>
    </source>
</reference>
<name>A0A8J3A9Y7_9ACTN</name>
<evidence type="ECO:0000313" key="2">
    <source>
        <dbReference type="EMBL" id="GGI08042.1"/>
    </source>
</evidence>
<dbReference type="OrthoDB" id="3336932at2"/>
<feature type="domain" description="Beta-lactamase-related" evidence="1">
    <location>
        <begin position="10"/>
        <end position="260"/>
    </location>
</feature>
<keyword evidence="2" id="KW-0378">Hydrolase</keyword>
<evidence type="ECO:0000259" key="1">
    <source>
        <dbReference type="Pfam" id="PF00144"/>
    </source>
</evidence>
<accession>A0A8J3A9Y7</accession>